<dbReference type="Pfam" id="PF05699">
    <property type="entry name" value="Dimer_Tnp_hAT"/>
    <property type="match status" value="1"/>
</dbReference>
<accession>A0A0E0RH29</accession>
<sequence>MSEEEQYNRQPTRSTIGRRKRSDCSSAPVKIAALAGNVIFHETPITDLLRTALGTSYNAMRTMSACIKLSDFKPVAHRNAESEKTSFLMYAPLGADAISKVGEVFRQLFTEYTNQVITETENTNQSNGMERANHVNEMDVSQQLVEQDNMNSQKSSTELNDYLQDETVPMDQKDFDILKWWKDNCHRYPTVARMARVSWPFQLALFHLLS</sequence>
<dbReference type="InterPro" id="IPR012337">
    <property type="entry name" value="RNaseH-like_sf"/>
</dbReference>
<dbReference type="GO" id="GO:0046983">
    <property type="term" value="F:protein dimerization activity"/>
    <property type="evidence" value="ECO:0007669"/>
    <property type="project" value="InterPro"/>
</dbReference>
<dbReference type="Gramene" id="ORUFI12G12530.1">
    <property type="protein sequence ID" value="ORUFI12G12530.1"/>
    <property type="gene ID" value="ORUFI12G12530"/>
</dbReference>
<reference evidence="4" key="1">
    <citation type="submission" date="2013-06" db="EMBL/GenBank/DDBJ databases">
        <authorList>
            <person name="Zhao Q."/>
        </authorList>
    </citation>
    <scope>NUCLEOTIDE SEQUENCE</scope>
    <source>
        <strain evidence="4">cv. W1943</strain>
    </source>
</reference>
<feature type="region of interest" description="Disordered" evidence="1">
    <location>
        <begin position="1"/>
        <end position="21"/>
    </location>
</feature>
<reference evidence="3" key="2">
    <citation type="submission" date="2015-06" db="UniProtKB">
        <authorList>
            <consortium name="EnsemblPlants"/>
        </authorList>
    </citation>
    <scope>IDENTIFICATION</scope>
</reference>
<dbReference type="Proteomes" id="UP000008022">
    <property type="component" value="Unassembled WGS sequence"/>
</dbReference>
<dbReference type="STRING" id="4529.A0A0E0RH29"/>
<dbReference type="PANTHER" id="PTHR23272:SF104">
    <property type="entry name" value="HAT FAMILY DIMERISATION DOMAIN CONTAINING PROTEIN, EXPRESSED"/>
    <property type="match status" value="1"/>
</dbReference>
<proteinExistence type="predicted"/>
<evidence type="ECO:0000256" key="1">
    <source>
        <dbReference type="SAM" id="MobiDB-lite"/>
    </source>
</evidence>
<feature type="domain" description="HAT C-terminal dimerisation" evidence="2">
    <location>
        <begin position="158"/>
        <end position="197"/>
    </location>
</feature>
<evidence type="ECO:0000313" key="3">
    <source>
        <dbReference type="EnsemblPlants" id="ORUFI12G12530.1"/>
    </source>
</evidence>
<name>A0A0E0RH29_ORYRU</name>
<keyword evidence="4" id="KW-1185">Reference proteome</keyword>
<dbReference type="HOGENOM" id="CLU_1311929_0_0_1"/>
<dbReference type="EnsemblPlants" id="ORUFI12G12530.1">
    <property type="protein sequence ID" value="ORUFI12G12530.1"/>
    <property type="gene ID" value="ORUFI12G12530"/>
</dbReference>
<evidence type="ECO:0000313" key="4">
    <source>
        <dbReference type="Proteomes" id="UP000008022"/>
    </source>
</evidence>
<dbReference type="SUPFAM" id="SSF53098">
    <property type="entry name" value="Ribonuclease H-like"/>
    <property type="match status" value="1"/>
</dbReference>
<dbReference type="AlphaFoldDB" id="A0A0E0RH29"/>
<dbReference type="PANTHER" id="PTHR23272">
    <property type="entry name" value="BED FINGER-RELATED"/>
    <property type="match status" value="1"/>
</dbReference>
<evidence type="ECO:0000259" key="2">
    <source>
        <dbReference type="Pfam" id="PF05699"/>
    </source>
</evidence>
<dbReference type="InterPro" id="IPR008906">
    <property type="entry name" value="HATC_C_dom"/>
</dbReference>
<organism evidence="3 4">
    <name type="scientific">Oryza rufipogon</name>
    <name type="common">Brownbeard rice</name>
    <name type="synonym">Asian wild rice</name>
    <dbReference type="NCBI Taxonomy" id="4529"/>
    <lineage>
        <taxon>Eukaryota</taxon>
        <taxon>Viridiplantae</taxon>
        <taxon>Streptophyta</taxon>
        <taxon>Embryophyta</taxon>
        <taxon>Tracheophyta</taxon>
        <taxon>Spermatophyta</taxon>
        <taxon>Magnoliopsida</taxon>
        <taxon>Liliopsida</taxon>
        <taxon>Poales</taxon>
        <taxon>Poaceae</taxon>
        <taxon>BOP clade</taxon>
        <taxon>Oryzoideae</taxon>
        <taxon>Oryzeae</taxon>
        <taxon>Oryzinae</taxon>
        <taxon>Oryza</taxon>
    </lineage>
</organism>
<protein>
    <recommendedName>
        <fullName evidence="2">HAT C-terminal dimerisation domain-containing protein</fullName>
    </recommendedName>
</protein>